<feature type="domain" description="MAM" evidence="10">
    <location>
        <begin position="49"/>
        <end position="205"/>
    </location>
</feature>
<dbReference type="CDD" id="cd06263">
    <property type="entry name" value="MAM"/>
    <property type="match status" value="1"/>
</dbReference>
<dbReference type="PROSITE" id="PS50287">
    <property type="entry name" value="SRCR_2"/>
    <property type="match status" value="2"/>
</dbReference>
<keyword evidence="5" id="KW-0325">Glycoprotein</keyword>
<evidence type="ECO:0000256" key="2">
    <source>
        <dbReference type="ARBA" id="ARBA00022729"/>
    </source>
</evidence>
<proteinExistence type="predicted"/>
<dbReference type="RefSeq" id="XP_002109330.1">
    <property type="nucleotide sequence ID" value="XM_002109294.1"/>
</dbReference>
<dbReference type="FunFam" id="3.10.250.10:FF:000006">
    <property type="entry name" value="neurotrypsin isoform X2"/>
    <property type="match status" value="1"/>
</dbReference>
<evidence type="ECO:0000259" key="11">
    <source>
        <dbReference type="PROSITE" id="PS50287"/>
    </source>
</evidence>
<keyword evidence="1 6" id="KW-0245">EGF-like domain</keyword>
<evidence type="ECO:0000256" key="7">
    <source>
        <dbReference type="PROSITE-ProRule" id="PRU00196"/>
    </source>
</evidence>
<feature type="disulfide bond" evidence="7">
    <location>
        <begin position="373"/>
        <end position="437"/>
    </location>
</feature>
<feature type="signal peptide" evidence="8">
    <location>
        <begin position="1"/>
        <end position="24"/>
    </location>
</feature>
<dbReference type="eggNOG" id="KOG3627">
    <property type="taxonomic scope" value="Eukaryota"/>
</dbReference>
<comment type="caution">
    <text evidence="6">Lacks conserved residue(s) required for the propagation of feature annotation.</text>
</comment>
<dbReference type="PANTHER" id="PTHR48071">
    <property type="entry name" value="SRCR DOMAIN-CONTAINING PROTEIN"/>
    <property type="match status" value="1"/>
</dbReference>
<dbReference type="PROSITE" id="PS50060">
    <property type="entry name" value="MAM_2"/>
    <property type="match status" value="1"/>
</dbReference>
<dbReference type="OrthoDB" id="10051855at2759"/>
<dbReference type="InterPro" id="IPR000998">
    <property type="entry name" value="MAM_dom"/>
</dbReference>
<dbReference type="PROSITE" id="PS00022">
    <property type="entry name" value="EGF_1"/>
    <property type="match status" value="1"/>
</dbReference>
<keyword evidence="2 8" id="KW-0732">Signal</keyword>
<dbReference type="GO" id="GO:0016020">
    <property type="term" value="C:membrane"/>
    <property type="evidence" value="ECO:0007669"/>
    <property type="project" value="InterPro"/>
</dbReference>
<dbReference type="HOGENOM" id="CLU_541148_0_0_1"/>
<feature type="domain" description="SRCR" evidence="11">
    <location>
        <begin position="247"/>
        <end position="346"/>
    </location>
</feature>
<dbReference type="CDD" id="cd00054">
    <property type="entry name" value="EGF_CA"/>
    <property type="match status" value="1"/>
</dbReference>
<dbReference type="EMBL" id="DS985242">
    <property type="protein sequence ID" value="EDV27496.1"/>
    <property type="molecule type" value="Genomic_DNA"/>
</dbReference>
<dbReference type="PROSITE" id="PS50026">
    <property type="entry name" value="EGF_3"/>
    <property type="match status" value="1"/>
</dbReference>
<dbReference type="FunFam" id="3.10.250.10:FF:000011">
    <property type="entry name" value="Scavenger receptor class A member 5"/>
    <property type="match status" value="1"/>
</dbReference>
<dbReference type="SMART" id="SM00137">
    <property type="entry name" value="MAM"/>
    <property type="match status" value="1"/>
</dbReference>
<feature type="disulfide bond" evidence="7">
    <location>
        <begin position="271"/>
        <end position="335"/>
    </location>
</feature>
<evidence type="ECO:0000259" key="9">
    <source>
        <dbReference type="PROSITE" id="PS50026"/>
    </source>
</evidence>
<protein>
    <recommendedName>
        <fullName evidence="14">Deleted in malignant brain tumors 1 protein</fullName>
    </recommendedName>
</protein>
<dbReference type="SUPFAM" id="SSF49899">
    <property type="entry name" value="Concanavalin A-like lectins/glucanases"/>
    <property type="match status" value="1"/>
</dbReference>
<dbReference type="InterPro" id="IPR001190">
    <property type="entry name" value="SRCR"/>
</dbReference>
<organism evidence="12 13">
    <name type="scientific">Trichoplax adhaerens</name>
    <name type="common">Trichoplax reptans</name>
    <dbReference type="NCBI Taxonomy" id="10228"/>
    <lineage>
        <taxon>Eukaryota</taxon>
        <taxon>Metazoa</taxon>
        <taxon>Placozoa</taxon>
        <taxon>Uniplacotomia</taxon>
        <taxon>Trichoplacea</taxon>
        <taxon>Trichoplacidae</taxon>
        <taxon>Trichoplax</taxon>
    </lineage>
</organism>
<evidence type="ECO:0008006" key="14">
    <source>
        <dbReference type="Google" id="ProtNLM"/>
    </source>
</evidence>
<accession>B3RNP6</accession>
<evidence type="ECO:0000256" key="1">
    <source>
        <dbReference type="ARBA" id="ARBA00022536"/>
    </source>
</evidence>
<feature type="disulfide bond" evidence="7">
    <location>
        <begin position="284"/>
        <end position="345"/>
    </location>
</feature>
<keyword evidence="3" id="KW-0677">Repeat</keyword>
<evidence type="ECO:0000256" key="6">
    <source>
        <dbReference type="PROSITE-ProRule" id="PRU00076"/>
    </source>
</evidence>
<dbReference type="AlphaFoldDB" id="B3RNP6"/>
<dbReference type="GeneID" id="6750545"/>
<evidence type="ECO:0000259" key="10">
    <source>
        <dbReference type="PROSITE" id="PS50060"/>
    </source>
</evidence>
<reference evidence="12 13" key="1">
    <citation type="journal article" date="2008" name="Nature">
        <title>The Trichoplax genome and the nature of placozoans.</title>
        <authorList>
            <person name="Srivastava M."/>
            <person name="Begovic E."/>
            <person name="Chapman J."/>
            <person name="Putnam N.H."/>
            <person name="Hellsten U."/>
            <person name="Kawashima T."/>
            <person name="Kuo A."/>
            <person name="Mitros T."/>
            <person name="Salamov A."/>
            <person name="Carpenter M.L."/>
            <person name="Signorovitch A.Y."/>
            <person name="Moreno M.A."/>
            <person name="Kamm K."/>
            <person name="Grimwood J."/>
            <person name="Schmutz J."/>
            <person name="Shapiro H."/>
            <person name="Grigoriev I.V."/>
            <person name="Buss L.W."/>
            <person name="Schierwater B."/>
            <person name="Dellaporta S.L."/>
            <person name="Rokhsar D.S."/>
        </authorList>
    </citation>
    <scope>NUCLEOTIDE SEQUENCE [LARGE SCALE GENOMIC DNA]</scope>
    <source>
        <strain evidence="12 13">Grell-BS-1999</strain>
    </source>
</reference>
<dbReference type="PRINTS" id="PR00258">
    <property type="entry name" value="SPERACTRCPTR"/>
</dbReference>
<dbReference type="Proteomes" id="UP000009022">
    <property type="component" value="Unassembled WGS sequence"/>
</dbReference>
<dbReference type="InterPro" id="IPR000742">
    <property type="entry name" value="EGF"/>
</dbReference>
<dbReference type="SMART" id="SM00202">
    <property type="entry name" value="SR"/>
    <property type="match status" value="2"/>
</dbReference>
<evidence type="ECO:0000313" key="13">
    <source>
        <dbReference type="Proteomes" id="UP000009022"/>
    </source>
</evidence>
<dbReference type="Pfam" id="PF00530">
    <property type="entry name" value="SRCR"/>
    <property type="match status" value="2"/>
</dbReference>
<dbReference type="PhylomeDB" id="B3RNP6"/>
<dbReference type="InParanoid" id="B3RNP6"/>
<dbReference type="InterPro" id="IPR013320">
    <property type="entry name" value="ConA-like_dom_sf"/>
</dbReference>
<keyword evidence="4 7" id="KW-1015">Disulfide bond</keyword>
<dbReference type="CTD" id="6750545"/>
<dbReference type="KEGG" id="tad:TRIADDRAFT_53241"/>
<feature type="domain" description="EGF-like" evidence="9">
    <location>
        <begin position="204"/>
        <end position="240"/>
    </location>
</feature>
<evidence type="ECO:0000256" key="4">
    <source>
        <dbReference type="ARBA" id="ARBA00023157"/>
    </source>
</evidence>
<evidence type="ECO:0000256" key="5">
    <source>
        <dbReference type="ARBA" id="ARBA00023180"/>
    </source>
</evidence>
<dbReference type="Gene3D" id="2.60.120.200">
    <property type="match status" value="1"/>
</dbReference>
<sequence length="504" mass="55342">MASSWMSLTRWLSIAVVLVLPISGFPSQDLQQLGLTLDQQSALSDAVQLNCGFESDFCQWKNMIIDDFDWSRRQAMSCTPDTGPIFDHTFTNVSGTFALANVASYAANNRAILFSPLITSAQTRCLRFWYNMYGQDVNELFVVISNAGKVWNKVGNQGRQWNLAEIDISSSYLNYTIYIGAVRGNGVQGDIALDDVTVTNQLCNNPCDASPCLNGGTCVPVNAQNYTCTCTNDYSGQNCQTFVNVQVRLVNGNSTSGRVEVYYGGEWGTVCDDIWDINDATVICRQLGYPGAVAAIRNGGFGAGTGTILLDDVACNGNENKIEDCSHSGWGQTNCNHNEDAGVVCQAKVRLVNGGADYGRVEVYHDGSWGTICDDSWTNTDASIVCKQLGFTGVSEAVCCGTYGAGTGTIWMDNVYCVGTENSILECSHNGWGVNNCQHTEDAGVRCQVSSRKRKLDHDIKKLASELRAGRNRNHEDMNFLRMMRMEYEQHRRDNKNDDDDDSP</sequence>
<evidence type="ECO:0000256" key="3">
    <source>
        <dbReference type="ARBA" id="ARBA00022737"/>
    </source>
</evidence>
<dbReference type="Gene3D" id="3.10.250.10">
    <property type="entry name" value="SRCR-like domain"/>
    <property type="match status" value="2"/>
</dbReference>
<feature type="disulfide bond" evidence="7">
    <location>
        <begin position="315"/>
        <end position="325"/>
    </location>
</feature>
<dbReference type="PANTHER" id="PTHR48071:SF18">
    <property type="entry name" value="DELETED IN MALIGNANT BRAIN TUMORS 1 PROTEIN-RELATED"/>
    <property type="match status" value="1"/>
</dbReference>
<keyword evidence="13" id="KW-1185">Reference proteome</keyword>
<dbReference type="Pfam" id="PF00629">
    <property type="entry name" value="MAM"/>
    <property type="match status" value="1"/>
</dbReference>
<dbReference type="PRINTS" id="PR00020">
    <property type="entry name" value="MAMDOMAIN"/>
</dbReference>
<feature type="chain" id="PRO_5002798189" description="Deleted in malignant brain tumors 1 protein" evidence="8">
    <location>
        <begin position="25"/>
        <end position="504"/>
    </location>
</feature>
<feature type="disulfide bond" evidence="6">
    <location>
        <begin position="230"/>
        <end position="239"/>
    </location>
</feature>
<dbReference type="SUPFAM" id="SSF56487">
    <property type="entry name" value="SRCR-like"/>
    <property type="match status" value="2"/>
</dbReference>
<dbReference type="PROSITE" id="PS00420">
    <property type="entry name" value="SRCR_1"/>
    <property type="match status" value="2"/>
</dbReference>
<dbReference type="FunFam" id="2.10.25.10:FF:000012">
    <property type="entry name" value="Delta-like protein"/>
    <property type="match status" value="1"/>
</dbReference>
<feature type="domain" description="SRCR" evidence="11">
    <location>
        <begin position="349"/>
        <end position="448"/>
    </location>
</feature>
<gene>
    <name evidence="12" type="ORF">TRIADDRAFT_53241</name>
</gene>
<dbReference type="Gene3D" id="2.10.25.10">
    <property type="entry name" value="Laminin"/>
    <property type="match status" value="1"/>
</dbReference>
<name>B3RNP6_TRIAD</name>
<dbReference type="SUPFAM" id="SSF57196">
    <property type="entry name" value="EGF/Laminin"/>
    <property type="match status" value="1"/>
</dbReference>
<feature type="disulfide bond" evidence="7">
    <location>
        <begin position="386"/>
        <end position="447"/>
    </location>
</feature>
<dbReference type="SMART" id="SM00181">
    <property type="entry name" value="EGF"/>
    <property type="match status" value="1"/>
</dbReference>
<evidence type="ECO:0000256" key="8">
    <source>
        <dbReference type="SAM" id="SignalP"/>
    </source>
</evidence>
<dbReference type="InterPro" id="IPR036772">
    <property type="entry name" value="SRCR-like_dom_sf"/>
</dbReference>
<feature type="disulfide bond" evidence="7">
    <location>
        <begin position="417"/>
        <end position="427"/>
    </location>
</feature>
<evidence type="ECO:0000313" key="12">
    <source>
        <dbReference type="EMBL" id="EDV27496.1"/>
    </source>
</evidence>